<sequence length="130" mass="14625">MFLRLLAALLFVSISSNSYSSFVESYDTIVIGGAPSMVKPEDGNVWGRIDFECPNYRSFIGNGEALRNGSRFRLQMGALNELPPENCFVKVSYYLKRSIKDICKNSSPKGYYIYCEFNFKGLEVLGKTSS</sequence>
<name>A0A0N5BJA8_STREA</name>
<feature type="signal peptide" evidence="1">
    <location>
        <begin position="1"/>
        <end position="20"/>
    </location>
</feature>
<dbReference type="WBParaSite" id="SPAL_0000603400.1">
    <property type="protein sequence ID" value="SPAL_0000603400.1"/>
    <property type="gene ID" value="SPAL_0000603400"/>
</dbReference>
<reference evidence="3" key="1">
    <citation type="submission" date="2017-02" db="UniProtKB">
        <authorList>
            <consortium name="WormBaseParasite"/>
        </authorList>
    </citation>
    <scope>IDENTIFICATION</scope>
</reference>
<evidence type="ECO:0000256" key="1">
    <source>
        <dbReference type="SAM" id="SignalP"/>
    </source>
</evidence>
<organism evidence="2 3">
    <name type="scientific">Strongyloides papillosus</name>
    <name type="common">Intestinal threadworm</name>
    <dbReference type="NCBI Taxonomy" id="174720"/>
    <lineage>
        <taxon>Eukaryota</taxon>
        <taxon>Metazoa</taxon>
        <taxon>Ecdysozoa</taxon>
        <taxon>Nematoda</taxon>
        <taxon>Chromadorea</taxon>
        <taxon>Rhabditida</taxon>
        <taxon>Tylenchina</taxon>
        <taxon>Panagrolaimomorpha</taxon>
        <taxon>Strongyloidoidea</taxon>
        <taxon>Strongyloididae</taxon>
        <taxon>Strongyloides</taxon>
    </lineage>
</organism>
<protein>
    <submittedName>
        <fullName evidence="3">Phytocyanin domain-containing protein</fullName>
    </submittedName>
</protein>
<evidence type="ECO:0000313" key="2">
    <source>
        <dbReference type="Proteomes" id="UP000046392"/>
    </source>
</evidence>
<proteinExistence type="predicted"/>
<accession>A0A0N5BJA8</accession>
<evidence type="ECO:0000313" key="3">
    <source>
        <dbReference type="WBParaSite" id="SPAL_0000603400.1"/>
    </source>
</evidence>
<dbReference type="AlphaFoldDB" id="A0A0N5BJA8"/>
<feature type="chain" id="PRO_5005894615" evidence="1">
    <location>
        <begin position="21"/>
        <end position="130"/>
    </location>
</feature>
<keyword evidence="1" id="KW-0732">Signal</keyword>
<keyword evidence="2" id="KW-1185">Reference proteome</keyword>
<dbReference type="Proteomes" id="UP000046392">
    <property type="component" value="Unplaced"/>
</dbReference>